<dbReference type="GeneID" id="65091559"/>
<dbReference type="Proteomes" id="UP000184255">
    <property type="component" value="Unassembled WGS sequence"/>
</dbReference>
<keyword evidence="12" id="KW-1185">Reference proteome</keyword>
<evidence type="ECO:0000256" key="9">
    <source>
        <dbReference type="SAM" id="MobiDB-lite"/>
    </source>
</evidence>
<dbReference type="GO" id="GO:0061630">
    <property type="term" value="F:ubiquitin protein ligase activity"/>
    <property type="evidence" value="ECO:0007669"/>
    <property type="project" value="UniProtKB-EC"/>
</dbReference>
<proteinExistence type="predicted"/>
<dbReference type="Pfam" id="PF01485">
    <property type="entry name" value="IBR"/>
    <property type="match status" value="1"/>
</dbReference>
<evidence type="ECO:0000256" key="8">
    <source>
        <dbReference type="ARBA" id="ARBA00022833"/>
    </source>
</evidence>
<dbReference type="VEuPathDB" id="FungiDB:FMAN_12309"/>
<dbReference type="AlphaFoldDB" id="A0A1L7THW3"/>
<sequence>MDEPDDYAIALSIAQAVEADAELIAALIREDEQARRDHEFAMQLEEDSDATPETDDEVDPDGLDDETYHTLHAFNVAVQHAFEVASQPTANTEVEMELCDEGDHDDMSFDEEDETECGSNPDDDFEGDADNQSDCTASQEDVSYMDEDETQAKDIQIDGTQTEDAESSKEERDADERPETADQFPKDEVYEAPCSHGMCQPCLIRSIQTAMNDGSLFPPKCCGQAIPVNATNVFITGELLAEFEDKREEFATAKRTYCSDRACSAFIPTRLIESGIARCTRCEKKTCLNCLSEAHESTCTDDPESQRVIRLAEEKGWQRCEQCKNMVELDHGCFHISCRCGYQFCYRCGNRWKICDCPHWDEEQLMARAAANAVAPALAPAARQRQRRQCRHQDYVRFDRVRRTELCIDCGEWTRQFIMVCQYCDLELCLPCLLVRRRAL</sequence>
<evidence type="ECO:0000259" key="10">
    <source>
        <dbReference type="PROSITE" id="PS51873"/>
    </source>
</evidence>
<dbReference type="EMBL" id="FCQH01000009">
    <property type="protein sequence ID" value="CVK98280.1"/>
    <property type="molecule type" value="Genomic_DNA"/>
</dbReference>
<dbReference type="CDD" id="cd22584">
    <property type="entry name" value="Rcat_RBR_unk"/>
    <property type="match status" value="1"/>
</dbReference>
<keyword evidence="5" id="KW-0677">Repeat</keyword>
<feature type="compositionally biased region" description="Acidic residues" evidence="9">
    <location>
        <begin position="44"/>
        <end position="65"/>
    </location>
</feature>
<accession>A0A1L7THW3</accession>
<feature type="compositionally biased region" description="Basic and acidic residues" evidence="9">
    <location>
        <begin position="166"/>
        <end position="186"/>
    </location>
</feature>
<dbReference type="CDD" id="cd20335">
    <property type="entry name" value="BRcat_RBR"/>
    <property type="match status" value="1"/>
</dbReference>
<name>A0A1L7THW3_FUSMA</name>
<keyword evidence="4" id="KW-0479">Metal-binding</keyword>
<keyword evidence="8" id="KW-0862">Zinc</keyword>
<dbReference type="PANTHER" id="PTHR11685">
    <property type="entry name" value="RBR FAMILY RING FINGER AND IBR DOMAIN-CONTAINING"/>
    <property type="match status" value="1"/>
</dbReference>
<comment type="caution">
    <text evidence="11">The sequence shown here is derived from an EMBL/GenBank/DDBJ whole genome shotgun (WGS) entry which is preliminary data.</text>
</comment>
<evidence type="ECO:0000256" key="5">
    <source>
        <dbReference type="ARBA" id="ARBA00022737"/>
    </source>
</evidence>
<keyword evidence="7" id="KW-0833">Ubl conjugation pathway</keyword>
<keyword evidence="6" id="KW-0863">Zinc-finger</keyword>
<evidence type="ECO:0000256" key="2">
    <source>
        <dbReference type="ARBA" id="ARBA00012251"/>
    </source>
</evidence>
<evidence type="ECO:0000256" key="3">
    <source>
        <dbReference type="ARBA" id="ARBA00022679"/>
    </source>
</evidence>
<gene>
    <name evidence="11" type="ORF">FMAN_12309</name>
</gene>
<dbReference type="EC" id="2.3.2.31" evidence="2"/>
<evidence type="ECO:0000256" key="7">
    <source>
        <dbReference type="ARBA" id="ARBA00022786"/>
    </source>
</evidence>
<dbReference type="InterPro" id="IPR002867">
    <property type="entry name" value="IBR_dom"/>
</dbReference>
<dbReference type="GO" id="GO:0016567">
    <property type="term" value="P:protein ubiquitination"/>
    <property type="evidence" value="ECO:0007669"/>
    <property type="project" value="InterPro"/>
</dbReference>
<dbReference type="GO" id="GO:0008270">
    <property type="term" value="F:zinc ion binding"/>
    <property type="evidence" value="ECO:0007669"/>
    <property type="project" value="UniProtKB-KW"/>
</dbReference>
<feature type="compositionally biased region" description="Acidic residues" evidence="9">
    <location>
        <begin position="102"/>
        <end position="131"/>
    </location>
</feature>
<feature type="compositionally biased region" description="Polar residues" evidence="9">
    <location>
        <begin position="132"/>
        <end position="141"/>
    </location>
</feature>
<evidence type="ECO:0000256" key="6">
    <source>
        <dbReference type="ARBA" id="ARBA00022771"/>
    </source>
</evidence>
<evidence type="ECO:0000256" key="4">
    <source>
        <dbReference type="ARBA" id="ARBA00022723"/>
    </source>
</evidence>
<reference evidence="12" key="1">
    <citation type="journal article" date="2016" name="Genome Biol. Evol.">
        <title>Comparative 'omics' of the Fusarium fujikuroi species complex highlights differences in genetic potential and metabolite synthesis.</title>
        <authorList>
            <person name="Niehaus E.-M."/>
            <person name="Muensterkoetter M."/>
            <person name="Proctor R.H."/>
            <person name="Brown D.W."/>
            <person name="Sharon A."/>
            <person name="Idan Y."/>
            <person name="Oren-Young L."/>
            <person name="Sieber C.M."/>
            <person name="Novak O."/>
            <person name="Pencik A."/>
            <person name="Tarkowska D."/>
            <person name="Hromadova K."/>
            <person name="Freeman S."/>
            <person name="Maymon M."/>
            <person name="Elazar M."/>
            <person name="Youssef S.A."/>
            <person name="El-Shabrawy E.S.M."/>
            <person name="Shalaby A.B.A."/>
            <person name="Houterman P."/>
            <person name="Brock N.L."/>
            <person name="Burkhardt I."/>
            <person name="Tsavkelova E.A."/>
            <person name="Dickschat J.S."/>
            <person name="Galuszka P."/>
            <person name="Gueldener U."/>
            <person name="Tudzynski B."/>
        </authorList>
    </citation>
    <scope>NUCLEOTIDE SEQUENCE [LARGE SCALE GENOMIC DNA]</scope>
    <source>
        <strain evidence="12">MRC7560</strain>
    </source>
</reference>
<evidence type="ECO:0000256" key="1">
    <source>
        <dbReference type="ARBA" id="ARBA00001798"/>
    </source>
</evidence>
<dbReference type="SUPFAM" id="SSF57850">
    <property type="entry name" value="RING/U-box"/>
    <property type="match status" value="1"/>
</dbReference>
<feature type="region of interest" description="Disordered" evidence="9">
    <location>
        <begin position="102"/>
        <end position="186"/>
    </location>
</feature>
<evidence type="ECO:0000313" key="12">
    <source>
        <dbReference type="Proteomes" id="UP000184255"/>
    </source>
</evidence>
<feature type="domain" description="RING-type" evidence="10">
    <location>
        <begin position="172"/>
        <end position="363"/>
    </location>
</feature>
<dbReference type="RefSeq" id="XP_041685056.1">
    <property type="nucleotide sequence ID" value="XM_041834832.1"/>
</dbReference>
<feature type="region of interest" description="Disordered" evidence="9">
    <location>
        <begin position="36"/>
        <end position="65"/>
    </location>
</feature>
<dbReference type="InterPro" id="IPR044066">
    <property type="entry name" value="TRIAD_supradom"/>
</dbReference>
<protein>
    <recommendedName>
        <fullName evidence="2">RBR-type E3 ubiquitin transferase</fullName>
        <ecNumber evidence="2">2.3.2.31</ecNumber>
    </recommendedName>
</protein>
<keyword evidence="3" id="KW-0808">Transferase</keyword>
<dbReference type="Gene3D" id="1.20.120.1750">
    <property type="match status" value="1"/>
</dbReference>
<comment type="catalytic activity">
    <reaction evidence="1">
        <text>[E2 ubiquitin-conjugating enzyme]-S-ubiquitinyl-L-cysteine + [acceptor protein]-L-lysine = [E2 ubiquitin-conjugating enzyme]-L-cysteine + [acceptor protein]-N(6)-ubiquitinyl-L-lysine.</text>
        <dbReference type="EC" id="2.3.2.31"/>
    </reaction>
</comment>
<dbReference type="InterPro" id="IPR031127">
    <property type="entry name" value="E3_UB_ligase_RBR"/>
</dbReference>
<dbReference type="PROSITE" id="PS51873">
    <property type="entry name" value="TRIAD"/>
    <property type="match status" value="1"/>
</dbReference>
<evidence type="ECO:0000313" key="11">
    <source>
        <dbReference type="EMBL" id="CVK98280.1"/>
    </source>
</evidence>
<organism evidence="11 12">
    <name type="scientific">Fusarium mangiferae</name>
    <name type="common">Mango malformation disease fungus</name>
    <dbReference type="NCBI Taxonomy" id="192010"/>
    <lineage>
        <taxon>Eukaryota</taxon>
        <taxon>Fungi</taxon>
        <taxon>Dikarya</taxon>
        <taxon>Ascomycota</taxon>
        <taxon>Pezizomycotina</taxon>
        <taxon>Sordariomycetes</taxon>
        <taxon>Hypocreomycetidae</taxon>
        <taxon>Hypocreales</taxon>
        <taxon>Nectriaceae</taxon>
        <taxon>Fusarium</taxon>
        <taxon>Fusarium fujikuroi species complex</taxon>
    </lineage>
</organism>